<keyword evidence="1" id="KW-1133">Transmembrane helix</keyword>
<keyword evidence="1" id="KW-0472">Membrane</keyword>
<name>A0A7Y0FPI5_9BACT</name>
<dbReference type="EMBL" id="JABBGH010000003">
    <property type="protein sequence ID" value="NML67590.1"/>
    <property type="molecule type" value="Genomic_DNA"/>
</dbReference>
<evidence type="ECO:0000313" key="3">
    <source>
        <dbReference type="Proteomes" id="UP000559626"/>
    </source>
</evidence>
<proteinExistence type="predicted"/>
<feature type="transmembrane region" description="Helical" evidence="1">
    <location>
        <begin position="7"/>
        <end position="26"/>
    </location>
</feature>
<feature type="transmembrane region" description="Helical" evidence="1">
    <location>
        <begin position="141"/>
        <end position="163"/>
    </location>
</feature>
<protein>
    <submittedName>
        <fullName evidence="2">Uncharacterized protein</fullName>
    </submittedName>
</protein>
<feature type="transmembrane region" description="Helical" evidence="1">
    <location>
        <begin position="80"/>
        <end position="99"/>
    </location>
</feature>
<sequence>MMDFRDIALGLLAIIGVLAVLVWHLYYRLGQLKARVDPSPAQAARAYLAPEPTPAELDSASPAPCTPWGRVRQVLRRWNWVYLGAGALYGFVALFNWLVTSAAERAARKAAAAGSSLSEIAKEAAGAAAAESAKVVDPSLVLLKLAVAVVVFCLIMGLGWGALNAAMPVVPDWAKGDYSDPARAAAVGLETPVAGFKRSFLRQGDLDRVKLLLGFFGLFVLAAGISVWAGFSVQ</sequence>
<comment type="caution">
    <text evidence="2">The sequence shown here is derived from an EMBL/GenBank/DDBJ whole genome shotgun (WGS) entry which is preliminary data.</text>
</comment>
<dbReference type="Proteomes" id="UP000559626">
    <property type="component" value="Unassembled WGS sequence"/>
</dbReference>
<keyword evidence="1" id="KW-0812">Transmembrane</keyword>
<keyword evidence="3" id="KW-1185">Reference proteome</keyword>
<dbReference type="AlphaFoldDB" id="A0A7Y0FPI5"/>
<evidence type="ECO:0000256" key="1">
    <source>
        <dbReference type="SAM" id="Phobius"/>
    </source>
</evidence>
<organism evidence="2 3">
    <name type="scientific">Hymenobacter polaris</name>
    <dbReference type="NCBI Taxonomy" id="2682546"/>
    <lineage>
        <taxon>Bacteria</taxon>
        <taxon>Pseudomonadati</taxon>
        <taxon>Bacteroidota</taxon>
        <taxon>Cytophagia</taxon>
        <taxon>Cytophagales</taxon>
        <taxon>Hymenobacteraceae</taxon>
        <taxon>Hymenobacter</taxon>
    </lineage>
</organism>
<accession>A0A7Y0FPI5</accession>
<gene>
    <name evidence="2" type="ORF">HHL22_20510</name>
</gene>
<evidence type="ECO:0000313" key="2">
    <source>
        <dbReference type="EMBL" id="NML67590.1"/>
    </source>
</evidence>
<reference evidence="2 3" key="1">
    <citation type="submission" date="2020-04" db="EMBL/GenBank/DDBJ databases">
        <title>Hymenobacter polaris sp. nov., isolated from Arctic soil.</title>
        <authorList>
            <person name="Dahal R.H."/>
        </authorList>
    </citation>
    <scope>NUCLEOTIDE SEQUENCE [LARGE SCALE GENOMIC DNA]</scope>
    <source>
        <strain evidence="2 3">RP-2-7</strain>
    </source>
</reference>
<dbReference type="RefSeq" id="WP_169533243.1">
    <property type="nucleotide sequence ID" value="NZ_JABBGH010000003.1"/>
</dbReference>
<feature type="transmembrane region" description="Helical" evidence="1">
    <location>
        <begin position="211"/>
        <end position="231"/>
    </location>
</feature>